<reference evidence="9" key="1">
    <citation type="submission" date="2022-01" db="EMBL/GenBank/DDBJ databases">
        <title>Genome Sequence Resource for Two Populations of Ditylenchus destructor, the Migratory Endoparasitic Phytonematode.</title>
        <authorList>
            <person name="Zhang H."/>
            <person name="Lin R."/>
            <person name="Xie B."/>
        </authorList>
    </citation>
    <scope>NUCLEOTIDE SEQUENCE</scope>
    <source>
        <strain evidence="9">BazhouSP</strain>
    </source>
</reference>
<dbReference type="GO" id="GO:0005886">
    <property type="term" value="C:plasma membrane"/>
    <property type="evidence" value="ECO:0007669"/>
    <property type="project" value="TreeGrafter"/>
</dbReference>
<dbReference type="Gene3D" id="2.60.40.420">
    <property type="entry name" value="Cupredoxins - blue copper proteins"/>
    <property type="match status" value="3"/>
</dbReference>
<dbReference type="PANTHER" id="PTHR11709">
    <property type="entry name" value="MULTI-COPPER OXIDASE"/>
    <property type="match status" value="1"/>
</dbReference>
<sequence length="723" mass="83224">MIRFSIILSVLLFPAFAWRKYEDELVLSPPNDEGVYEFDLEIAPKLSMSTEHAYRSLEIHDYVPETMAWQERDKNQLKGCNESFTLIDEQEIALNNGSKKSYIDKVESMFSDLLQLSGKRVRVVSVNGNVPGPAIVVPFGAEVLIRIKNRLLLDSITLHFHGLDMAGTWYNDGVAYIQQCPIPVKSDYAIRFIADRIGTHWYHGQFPRHLANGLLGAFIVMPKNGESEFKQLTDEDITFQRDYVAILQDWPVQNSIDQEFNFYDNTYKWAYGFDRDDNKCTEYATWHELLDSDTLPVSAILINNKGWHNQGDILSRSSRLPLTTYKVKREENVRFRLIHGGFEQALMVHFESHRFQIIAADGVPVKPRTVDSLVLFPGERYDVLIQVTKEPARKVYRMVVRTEERFPNHFRNTTFLPIYGLANLEFEDVAMSESDDVDFAMERCKQSTSVQKCVILNCPFQPLPIKNEFACAAVDELEIDDRTGMERDVLGKRIHINGFEEHFISIDPNTDLDGHMFLPPKRPLHFGTNEQDYVPCEDKICNRLAGLAHGHPCSCFYFKRFRRGNIVQITFYNMGPVRGAHWKLISVHLHGTHFYVVKMGFPTYGEDYRVQAMNPDMPCRNLERGCIDLKWTNSTWMYGNIPGMRRYPSLRDTIIVPFGGYTVIRFRARNTGWWLAETQNVMYNDGGTKLAFAVGMDEEMPKSPEGMPLDCGGFVPDSHNLNM</sequence>
<keyword evidence="5" id="KW-0732">Signal</keyword>
<dbReference type="AlphaFoldDB" id="A0AAD4R5U9"/>
<dbReference type="InterPro" id="IPR008972">
    <property type="entry name" value="Cupredoxin"/>
</dbReference>
<dbReference type="GO" id="GO:0005507">
    <property type="term" value="F:copper ion binding"/>
    <property type="evidence" value="ECO:0007669"/>
    <property type="project" value="InterPro"/>
</dbReference>
<comment type="similarity">
    <text evidence="1">Belongs to the multicopper oxidase family.</text>
</comment>
<organism evidence="9 10">
    <name type="scientific">Ditylenchus destructor</name>
    <dbReference type="NCBI Taxonomy" id="166010"/>
    <lineage>
        <taxon>Eukaryota</taxon>
        <taxon>Metazoa</taxon>
        <taxon>Ecdysozoa</taxon>
        <taxon>Nematoda</taxon>
        <taxon>Chromadorea</taxon>
        <taxon>Rhabditida</taxon>
        <taxon>Tylenchina</taxon>
        <taxon>Tylenchomorpha</taxon>
        <taxon>Sphaerularioidea</taxon>
        <taxon>Anguinidae</taxon>
        <taxon>Anguininae</taxon>
        <taxon>Ditylenchus</taxon>
    </lineage>
</organism>
<evidence type="ECO:0000259" key="6">
    <source>
        <dbReference type="Pfam" id="PF00394"/>
    </source>
</evidence>
<dbReference type="InterPro" id="IPR045087">
    <property type="entry name" value="Cu-oxidase_fam"/>
</dbReference>
<evidence type="ECO:0000256" key="1">
    <source>
        <dbReference type="ARBA" id="ARBA00010609"/>
    </source>
</evidence>
<keyword evidence="3" id="KW-0560">Oxidoreductase</keyword>
<dbReference type="GO" id="GO:0016491">
    <property type="term" value="F:oxidoreductase activity"/>
    <property type="evidence" value="ECO:0007669"/>
    <property type="project" value="UniProtKB-KW"/>
</dbReference>
<evidence type="ECO:0000256" key="4">
    <source>
        <dbReference type="ARBA" id="ARBA00023008"/>
    </source>
</evidence>
<feature type="chain" id="PRO_5042216878" evidence="5">
    <location>
        <begin position="18"/>
        <end position="723"/>
    </location>
</feature>
<gene>
    <name evidence="9" type="ORF">DdX_06574</name>
</gene>
<evidence type="ECO:0000313" key="10">
    <source>
        <dbReference type="Proteomes" id="UP001201812"/>
    </source>
</evidence>
<evidence type="ECO:0000256" key="3">
    <source>
        <dbReference type="ARBA" id="ARBA00023002"/>
    </source>
</evidence>
<dbReference type="InterPro" id="IPR001117">
    <property type="entry name" value="Cu-oxidase_2nd"/>
</dbReference>
<dbReference type="Pfam" id="PF07732">
    <property type="entry name" value="Cu-oxidase_3"/>
    <property type="match status" value="1"/>
</dbReference>
<keyword evidence="4" id="KW-0186">Copper</keyword>
<feature type="domain" description="Plastocyanin-like" evidence="6">
    <location>
        <begin position="292"/>
        <end position="414"/>
    </location>
</feature>
<evidence type="ECO:0000256" key="2">
    <source>
        <dbReference type="ARBA" id="ARBA00022723"/>
    </source>
</evidence>
<dbReference type="Pfam" id="PF00394">
    <property type="entry name" value="Cu-oxidase"/>
    <property type="match status" value="1"/>
</dbReference>
<dbReference type="InterPro" id="IPR011706">
    <property type="entry name" value="Cu-oxidase_C"/>
</dbReference>
<feature type="domain" description="Plastocyanin-like" evidence="8">
    <location>
        <begin position="118"/>
        <end position="224"/>
    </location>
</feature>
<accession>A0AAD4R5U9</accession>
<proteinExistence type="inferred from homology"/>
<feature type="signal peptide" evidence="5">
    <location>
        <begin position="1"/>
        <end position="17"/>
    </location>
</feature>
<name>A0AAD4R5U9_9BILA</name>
<evidence type="ECO:0000259" key="8">
    <source>
        <dbReference type="Pfam" id="PF07732"/>
    </source>
</evidence>
<evidence type="ECO:0000313" key="9">
    <source>
        <dbReference type="EMBL" id="KAI1718158.1"/>
    </source>
</evidence>
<comment type="caution">
    <text evidence="9">The sequence shown here is derived from an EMBL/GenBank/DDBJ whole genome shotgun (WGS) entry which is preliminary data.</text>
</comment>
<dbReference type="EMBL" id="JAKKPZ010000008">
    <property type="protein sequence ID" value="KAI1718158.1"/>
    <property type="molecule type" value="Genomic_DNA"/>
</dbReference>
<dbReference type="SUPFAM" id="SSF49503">
    <property type="entry name" value="Cupredoxins"/>
    <property type="match status" value="3"/>
</dbReference>
<keyword evidence="2" id="KW-0479">Metal-binding</keyword>
<dbReference type="Pfam" id="PF07731">
    <property type="entry name" value="Cu-oxidase_2"/>
    <property type="match status" value="1"/>
</dbReference>
<evidence type="ECO:0000259" key="7">
    <source>
        <dbReference type="Pfam" id="PF07731"/>
    </source>
</evidence>
<keyword evidence="10" id="KW-1185">Reference proteome</keyword>
<evidence type="ECO:0000256" key="5">
    <source>
        <dbReference type="SAM" id="SignalP"/>
    </source>
</evidence>
<dbReference type="PANTHER" id="PTHR11709:SF394">
    <property type="entry name" value="FI03373P-RELATED"/>
    <property type="match status" value="1"/>
</dbReference>
<dbReference type="Proteomes" id="UP001201812">
    <property type="component" value="Unassembled WGS sequence"/>
</dbReference>
<dbReference type="InterPro" id="IPR011707">
    <property type="entry name" value="Cu-oxidase-like_N"/>
</dbReference>
<feature type="domain" description="Plastocyanin-like" evidence="7">
    <location>
        <begin position="561"/>
        <end position="695"/>
    </location>
</feature>
<dbReference type="GO" id="GO:0006826">
    <property type="term" value="P:iron ion transport"/>
    <property type="evidence" value="ECO:0007669"/>
    <property type="project" value="TreeGrafter"/>
</dbReference>
<protein>
    <submittedName>
        <fullName evidence="9">Multicopper oxidase domain-containing protein</fullName>
    </submittedName>
</protein>